<dbReference type="GO" id="GO:0005654">
    <property type="term" value="C:nucleoplasm"/>
    <property type="evidence" value="ECO:0007669"/>
    <property type="project" value="TreeGrafter"/>
</dbReference>
<protein>
    <submittedName>
        <fullName evidence="1">GIY-YIG domain-containing protein</fullName>
    </submittedName>
</protein>
<accession>A0A183EPP6</accession>
<dbReference type="InterPro" id="IPR034998">
    <property type="entry name" value="ANKLE1"/>
</dbReference>
<name>A0A183EPP6_9BILA</name>
<organism evidence="1">
    <name type="scientific">Gongylonema pulchrum</name>
    <dbReference type="NCBI Taxonomy" id="637853"/>
    <lineage>
        <taxon>Eukaryota</taxon>
        <taxon>Metazoa</taxon>
        <taxon>Ecdysozoa</taxon>
        <taxon>Nematoda</taxon>
        <taxon>Chromadorea</taxon>
        <taxon>Rhabditida</taxon>
        <taxon>Spirurina</taxon>
        <taxon>Spiruromorpha</taxon>
        <taxon>Spiruroidea</taxon>
        <taxon>Gongylonematidae</taxon>
        <taxon>Gongylonema</taxon>
    </lineage>
</organism>
<dbReference type="PANTHER" id="PTHR46427:SF1">
    <property type="entry name" value="ANKYRIN REPEAT AND LEM DOMAIN-CONTAINING PROTEIN 1"/>
    <property type="match status" value="1"/>
</dbReference>
<dbReference type="PANTHER" id="PTHR46427">
    <property type="entry name" value="ANKYRIN REPEAT AND LEM DOMAIN-CONTAINING PROTEIN 1"/>
    <property type="match status" value="1"/>
</dbReference>
<dbReference type="WBParaSite" id="GPUH_0002296501-mRNA-1">
    <property type="protein sequence ID" value="GPUH_0002296501-mRNA-1"/>
    <property type="gene ID" value="GPUH_0002296501"/>
</dbReference>
<dbReference type="GO" id="GO:0004520">
    <property type="term" value="F:DNA endonuclease activity"/>
    <property type="evidence" value="ECO:0007669"/>
    <property type="project" value="TreeGrafter"/>
</dbReference>
<dbReference type="Pfam" id="PF22945">
    <property type="entry name" value="LEM-3_GIY-YIG"/>
    <property type="match status" value="2"/>
</dbReference>
<proteinExistence type="predicted"/>
<dbReference type="GO" id="GO:0000724">
    <property type="term" value="P:double-strand break repair via homologous recombination"/>
    <property type="evidence" value="ECO:0007669"/>
    <property type="project" value="TreeGrafter"/>
</dbReference>
<dbReference type="GO" id="GO:0005737">
    <property type="term" value="C:cytoplasm"/>
    <property type="evidence" value="ECO:0007669"/>
    <property type="project" value="TreeGrafter"/>
</dbReference>
<reference evidence="1" key="1">
    <citation type="submission" date="2016-06" db="UniProtKB">
        <authorList>
            <consortium name="WormBaseParasite"/>
        </authorList>
    </citation>
    <scope>IDENTIFICATION</scope>
</reference>
<dbReference type="GO" id="GO:0000712">
    <property type="term" value="P:resolution of meiotic recombination intermediates"/>
    <property type="evidence" value="ECO:0007669"/>
    <property type="project" value="TreeGrafter"/>
</dbReference>
<dbReference type="AlphaFoldDB" id="A0A183EPP6"/>
<sequence length="124" mass="14096">LIDIPSGDCTMRQFVDSIFYIGKGKRSRPLQHLVDAVRAKDFGESVVMKSKKLQRIVGLWAEGHGIVSLHVFQNTIPRGDYYGITKSWTMKEKTIYGSYLLSKVLAVFHVEGCREIYENDIRGS</sequence>
<evidence type="ECO:0000313" key="1">
    <source>
        <dbReference type="WBParaSite" id="GPUH_0002296501-mRNA-1"/>
    </source>
</evidence>